<gene>
    <name evidence="2" type="ORF">H6G95_08865</name>
</gene>
<accession>A0ABR8EV32</accession>
<feature type="compositionally biased region" description="Basic and acidic residues" evidence="1">
    <location>
        <begin position="8"/>
        <end position="31"/>
    </location>
</feature>
<sequence>MSQSGFEALKEMISRNLDKGKKGETTFHGEPSENVSPILRAASELGLEQHTVLKPNGETYKITLKRKN</sequence>
<dbReference type="Proteomes" id="UP000604661">
    <property type="component" value="Unassembled WGS sequence"/>
</dbReference>
<evidence type="ECO:0000256" key="1">
    <source>
        <dbReference type="SAM" id="MobiDB-lite"/>
    </source>
</evidence>
<keyword evidence="3" id="KW-1185">Reference proteome</keyword>
<evidence type="ECO:0000313" key="3">
    <source>
        <dbReference type="Proteomes" id="UP000604661"/>
    </source>
</evidence>
<organism evidence="2 3">
    <name type="scientific">Nostoc linckia FACHB-391</name>
    <dbReference type="NCBI Taxonomy" id="2692906"/>
    <lineage>
        <taxon>Bacteria</taxon>
        <taxon>Bacillati</taxon>
        <taxon>Cyanobacteriota</taxon>
        <taxon>Cyanophyceae</taxon>
        <taxon>Nostocales</taxon>
        <taxon>Nostocaceae</taxon>
        <taxon>Nostoc</taxon>
    </lineage>
</organism>
<name>A0ABR8EV32_NOSLI</name>
<comment type="caution">
    <text evidence="2">The sequence shown here is derived from an EMBL/GenBank/DDBJ whole genome shotgun (WGS) entry which is preliminary data.</text>
</comment>
<dbReference type="RefSeq" id="WP_190900983.1">
    <property type="nucleotide sequence ID" value="NZ_JACJTE010000006.1"/>
</dbReference>
<feature type="region of interest" description="Disordered" evidence="1">
    <location>
        <begin position="1"/>
        <end position="34"/>
    </location>
</feature>
<evidence type="ECO:0000313" key="2">
    <source>
        <dbReference type="EMBL" id="MBD2560724.1"/>
    </source>
</evidence>
<dbReference type="EMBL" id="JACJTE010000006">
    <property type="protein sequence ID" value="MBD2560724.1"/>
    <property type="molecule type" value="Genomic_DNA"/>
</dbReference>
<protein>
    <submittedName>
        <fullName evidence="2">Uncharacterized protein</fullName>
    </submittedName>
</protein>
<proteinExistence type="predicted"/>
<reference evidence="2 3" key="1">
    <citation type="journal article" date="2020" name="ISME J.">
        <title>Comparative genomics reveals insights into cyanobacterial evolution and habitat adaptation.</title>
        <authorList>
            <person name="Chen M.Y."/>
            <person name="Teng W.K."/>
            <person name="Zhao L."/>
            <person name="Hu C.X."/>
            <person name="Zhou Y.K."/>
            <person name="Han B.P."/>
            <person name="Song L.R."/>
            <person name="Shu W.S."/>
        </authorList>
    </citation>
    <scope>NUCLEOTIDE SEQUENCE [LARGE SCALE GENOMIC DNA]</scope>
    <source>
        <strain evidence="2 3">FACHB-391</strain>
    </source>
</reference>